<dbReference type="GO" id="GO:0000272">
    <property type="term" value="P:polysaccharide catabolic process"/>
    <property type="evidence" value="ECO:0007669"/>
    <property type="project" value="InterPro"/>
</dbReference>
<dbReference type="InterPro" id="IPR018247">
    <property type="entry name" value="EF_Hand_1_Ca_BS"/>
</dbReference>
<organism evidence="1">
    <name type="scientific">marine sediment metagenome</name>
    <dbReference type="NCBI Taxonomy" id="412755"/>
    <lineage>
        <taxon>unclassified sequences</taxon>
        <taxon>metagenomes</taxon>
        <taxon>ecological metagenomes</taxon>
    </lineage>
</organism>
<reference evidence="1" key="1">
    <citation type="journal article" date="2014" name="Front. Microbiol.">
        <title>High frequency of phylogenetically diverse reductive dehalogenase-homologous genes in deep subseafloor sedimentary metagenomes.</title>
        <authorList>
            <person name="Kawai M."/>
            <person name="Futagami T."/>
            <person name="Toyoda A."/>
            <person name="Takaki Y."/>
            <person name="Nishi S."/>
            <person name="Hori S."/>
            <person name="Arai W."/>
            <person name="Tsubouchi T."/>
            <person name="Morono Y."/>
            <person name="Uchiyama I."/>
            <person name="Ito T."/>
            <person name="Fujiyama A."/>
            <person name="Inagaki F."/>
            <person name="Takami H."/>
        </authorList>
    </citation>
    <scope>NUCLEOTIDE SEQUENCE</scope>
    <source>
        <strain evidence="1">Expedition CK06-06</strain>
    </source>
</reference>
<gene>
    <name evidence="1" type="ORF">S06H3_35170</name>
</gene>
<dbReference type="AlphaFoldDB" id="X1NQC2"/>
<accession>X1NQC2</accession>
<proteinExistence type="predicted"/>
<protein>
    <recommendedName>
        <fullName evidence="2">EF-hand domain-containing protein</fullName>
    </recommendedName>
</protein>
<dbReference type="Gene3D" id="1.10.1330.10">
    <property type="entry name" value="Dockerin domain"/>
    <property type="match status" value="1"/>
</dbReference>
<comment type="caution">
    <text evidence="1">The sequence shown here is derived from an EMBL/GenBank/DDBJ whole genome shotgun (WGS) entry which is preliminary data.</text>
</comment>
<evidence type="ECO:0008006" key="2">
    <source>
        <dbReference type="Google" id="ProtNLM"/>
    </source>
</evidence>
<sequence length="51" mass="5910">MSSLNTGDATRYARHWEPRYDLDDDGDIDIVDITRVAAHWGERCDDIDATW</sequence>
<dbReference type="EMBL" id="BARV01021194">
    <property type="protein sequence ID" value="GAI20879.1"/>
    <property type="molecule type" value="Genomic_DNA"/>
</dbReference>
<dbReference type="PROSITE" id="PS00018">
    <property type="entry name" value="EF_HAND_1"/>
    <property type="match status" value="1"/>
</dbReference>
<evidence type="ECO:0000313" key="1">
    <source>
        <dbReference type="EMBL" id="GAI20879.1"/>
    </source>
</evidence>
<dbReference type="InterPro" id="IPR036439">
    <property type="entry name" value="Dockerin_dom_sf"/>
</dbReference>
<name>X1NQC2_9ZZZZ</name>